<dbReference type="InterPro" id="IPR026956">
    <property type="entry name" value="D-ser_dehydrat-like_dom"/>
</dbReference>
<dbReference type="EMBL" id="PGET01000001">
    <property type="protein sequence ID" value="PJJ27027.1"/>
    <property type="molecule type" value="Genomic_DNA"/>
</dbReference>
<dbReference type="GO" id="GO:0008721">
    <property type="term" value="F:D-serine ammonia-lyase activity"/>
    <property type="evidence" value="ECO:0007669"/>
    <property type="project" value="TreeGrafter"/>
</dbReference>
<dbReference type="InterPro" id="IPR051466">
    <property type="entry name" value="D-amino_acid_metab_enzyme"/>
</dbReference>
<evidence type="ECO:0000256" key="1">
    <source>
        <dbReference type="ARBA" id="ARBA00005323"/>
    </source>
</evidence>
<name>A0A2M8Z0T3_9FIRM</name>
<dbReference type="Gene3D" id="3.20.20.10">
    <property type="entry name" value="Alanine racemase"/>
    <property type="match status" value="1"/>
</dbReference>
<evidence type="ECO:0000259" key="3">
    <source>
        <dbReference type="SMART" id="SM01119"/>
    </source>
</evidence>
<dbReference type="Gene3D" id="2.40.37.20">
    <property type="entry name" value="D-serine dehydratase-like domain"/>
    <property type="match status" value="1"/>
</dbReference>
<evidence type="ECO:0000313" key="4">
    <source>
        <dbReference type="EMBL" id="PJJ27027.1"/>
    </source>
</evidence>
<dbReference type="Proteomes" id="UP000231092">
    <property type="component" value="Unassembled WGS sequence"/>
</dbReference>
<dbReference type="InterPro" id="IPR029066">
    <property type="entry name" value="PLP-binding_barrel"/>
</dbReference>
<dbReference type="InterPro" id="IPR001608">
    <property type="entry name" value="Ala_racemase_N"/>
</dbReference>
<dbReference type="GO" id="GO:0036088">
    <property type="term" value="P:D-serine catabolic process"/>
    <property type="evidence" value="ECO:0007669"/>
    <property type="project" value="TreeGrafter"/>
</dbReference>
<protein>
    <submittedName>
        <fullName evidence="4">D-serine deaminase-like pyridoxal phosphate-dependent protein</fullName>
    </submittedName>
</protein>
<dbReference type="SUPFAM" id="SSF51419">
    <property type="entry name" value="PLP-binding barrel"/>
    <property type="match status" value="1"/>
</dbReference>
<dbReference type="PANTHER" id="PTHR28004">
    <property type="entry name" value="ZGC:162816-RELATED"/>
    <property type="match status" value="1"/>
</dbReference>
<feature type="domain" description="D-serine dehydratase-like" evidence="3">
    <location>
        <begin position="259"/>
        <end position="357"/>
    </location>
</feature>
<reference evidence="4 5" key="1">
    <citation type="submission" date="2017-11" db="EMBL/GenBank/DDBJ databases">
        <title>Understudied soil microbes with underappreciated capabilities: Untangling the Clostridium saccharolyticum group.</title>
        <authorList>
            <person name="Leschine S."/>
        </authorList>
    </citation>
    <scope>NUCLEOTIDE SEQUENCE [LARGE SCALE GENOMIC DNA]</scope>
    <source>
        <strain evidence="4 5">18A</strain>
    </source>
</reference>
<evidence type="ECO:0000256" key="2">
    <source>
        <dbReference type="ARBA" id="ARBA00023239"/>
    </source>
</evidence>
<proteinExistence type="inferred from homology"/>
<dbReference type="PANTHER" id="PTHR28004:SF2">
    <property type="entry name" value="D-SERINE DEHYDRATASE"/>
    <property type="match status" value="1"/>
</dbReference>
<evidence type="ECO:0000313" key="5">
    <source>
        <dbReference type="Proteomes" id="UP000231092"/>
    </source>
</evidence>
<accession>A0A2M8Z0T3</accession>
<organism evidence="4 5">
    <name type="scientific">[Clostridium] celerecrescens 18A</name>
    <dbReference type="NCBI Taxonomy" id="1286362"/>
    <lineage>
        <taxon>Bacteria</taxon>
        <taxon>Bacillati</taxon>
        <taxon>Bacillota</taxon>
        <taxon>Clostridia</taxon>
        <taxon>Lachnospirales</taxon>
        <taxon>Lachnospiraceae</taxon>
        <taxon>Lacrimispora</taxon>
    </lineage>
</organism>
<dbReference type="OrthoDB" id="9788869at2"/>
<sequence length="373" mass="40681">MGLTQEQIQQLETPCLVIDVDLAEKNIRRMQEAADQAGCRLRPHIKTHKMPIFAEMQMKAGACGITCAKVSEAEVMADGGMGDIFIAYPMVGNFRIQRAIALAKRIKRLILTIDSLEGAKALNQAASDQDMILEVRMEIDTGAGRTGVPMDRAVELALALKQMKHLNLTGIFTFKSLVLSGKPTEDNLLAAEEEGNMMAETARMLKDAGVDIQDISAGSSPTGVQVAQTGMVNEIRPGTYIFDDFMLTKEKVAHISEIAVRFYATVVSCQHSEYAVVDGGTKCFPTDVVPGQPPFYYPGYAVVEGDDNLRLSRMNEEHGIITAIHGETGLHVGQVLSLIPIHVCTAVNMQNSVYILENGSLRKQKVDARGMLI</sequence>
<dbReference type="Pfam" id="PF01168">
    <property type="entry name" value="Ala_racemase_N"/>
    <property type="match status" value="1"/>
</dbReference>
<dbReference type="InterPro" id="IPR042208">
    <property type="entry name" value="D-ser_dehydrat-like_sf"/>
</dbReference>
<gene>
    <name evidence="4" type="ORF">H171_0475</name>
</gene>
<dbReference type="AlphaFoldDB" id="A0A2M8Z0T3"/>
<dbReference type="Pfam" id="PF14031">
    <property type="entry name" value="D-ser_dehydrat"/>
    <property type="match status" value="1"/>
</dbReference>
<comment type="similarity">
    <text evidence="1">Belongs to the DSD1 family.</text>
</comment>
<keyword evidence="2" id="KW-0456">Lyase</keyword>
<comment type="caution">
    <text evidence="4">The sequence shown here is derived from an EMBL/GenBank/DDBJ whole genome shotgun (WGS) entry which is preliminary data.</text>
</comment>
<dbReference type="RefSeq" id="WP_100303712.1">
    <property type="nucleotide sequence ID" value="NZ_PGET01000001.1"/>
</dbReference>
<dbReference type="SMART" id="SM01119">
    <property type="entry name" value="D-ser_dehydrat"/>
    <property type="match status" value="1"/>
</dbReference>